<evidence type="ECO:0000313" key="1">
    <source>
        <dbReference type="EMBL" id="EFC90715.1"/>
    </source>
</evidence>
<proteinExistence type="predicted"/>
<reference evidence="1 2" key="1">
    <citation type="journal article" date="2010" name="Stand. Genomic Sci.">
        <title>Permanent draft genome sequence of Dethiosulfovibrio peptidovorans type strain (SEBR 4207).</title>
        <authorList>
            <person name="Labutti K."/>
            <person name="Mayilraj S."/>
            <person name="Clum A."/>
            <person name="Lucas S."/>
            <person name="Glavina Del Rio T."/>
            <person name="Nolan M."/>
            <person name="Tice H."/>
            <person name="Cheng J.F."/>
            <person name="Pitluck S."/>
            <person name="Liolios K."/>
            <person name="Ivanova N."/>
            <person name="Mavromatis K."/>
            <person name="Mikhailova N."/>
            <person name="Pati A."/>
            <person name="Goodwin L."/>
            <person name="Chen A."/>
            <person name="Palaniappan K."/>
            <person name="Land M."/>
            <person name="Hauser L."/>
            <person name="Chang Y.J."/>
            <person name="Jeffries C.D."/>
            <person name="Rohde M."/>
            <person name="Spring S."/>
            <person name="Goker M."/>
            <person name="Woyke T."/>
            <person name="Bristow J."/>
            <person name="Eisen J.A."/>
            <person name="Markowitz V."/>
            <person name="Hugenholtz P."/>
            <person name="Kyrpides N.C."/>
            <person name="Klenk H.P."/>
            <person name="Lapidus A."/>
        </authorList>
    </citation>
    <scope>NUCLEOTIDE SEQUENCE [LARGE SCALE GENOMIC DNA]</scope>
    <source>
        <strain evidence="1 2">DSM 11002</strain>
    </source>
</reference>
<evidence type="ECO:0008006" key="3">
    <source>
        <dbReference type="Google" id="ProtNLM"/>
    </source>
</evidence>
<dbReference type="OrthoDB" id="8750087at2"/>
<protein>
    <recommendedName>
        <fullName evidence="3">N-acetyltransferase domain-containing protein</fullName>
    </recommendedName>
</protein>
<dbReference type="STRING" id="469381.Dpep_0687"/>
<comment type="caution">
    <text evidence="1">The sequence shown here is derived from an EMBL/GenBank/DDBJ whole genome shotgun (WGS) entry which is preliminary data.</text>
</comment>
<dbReference type="eggNOG" id="COG0456">
    <property type="taxonomic scope" value="Bacteria"/>
</dbReference>
<sequence>MLSDRDRKLLYLHRHGSSVPIPARLCRLGMEDYDEIMALNSKVYEEVGDEDIYASENSIERNLSGEGFALGVKAGGLLVALCVFSWVLEDMFKVVEGTYLDSWSLEQFAMRDIVVVDSDFRGNGLHRMLISASGSFIPSTRRYVISTVSPRNWASLKNVLAEGYYVVSCKKLYGGHTRFVTWQDLDDPMVIARPLHLRIPAEEVEHHRRVLAMGAVGYELDRAGPDLFLRYGKGIRRSMMVSSFLGDSSLLGDEDSQVS</sequence>
<gene>
    <name evidence="1" type="ORF">Dpep_0687</name>
</gene>
<dbReference type="AlphaFoldDB" id="D2Z5G8"/>
<dbReference type="Gene3D" id="3.40.630.30">
    <property type="match status" value="1"/>
</dbReference>
<accession>D2Z5G8</accession>
<keyword evidence="2" id="KW-1185">Reference proteome</keyword>
<name>D2Z5G8_9BACT</name>
<dbReference type="SUPFAM" id="SSF55729">
    <property type="entry name" value="Acyl-CoA N-acyltransferases (Nat)"/>
    <property type="match status" value="1"/>
</dbReference>
<dbReference type="RefSeq" id="WP_005659636.1">
    <property type="nucleotide sequence ID" value="NZ_ABTR02000001.1"/>
</dbReference>
<dbReference type="PaxDb" id="469381-Dpep_0687"/>
<dbReference type="Proteomes" id="UP000006427">
    <property type="component" value="Unassembled WGS sequence"/>
</dbReference>
<evidence type="ECO:0000313" key="2">
    <source>
        <dbReference type="Proteomes" id="UP000006427"/>
    </source>
</evidence>
<dbReference type="InterPro" id="IPR016181">
    <property type="entry name" value="Acyl_CoA_acyltransferase"/>
</dbReference>
<organism evidence="1 2">
    <name type="scientific">Dethiosulfovibrio peptidovorans DSM 11002</name>
    <dbReference type="NCBI Taxonomy" id="469381"/>
    <lineage>
        <taxon>Bacteria</taxon>
        <taxon>Thermotogati</taxon>
        <taxon>Synergistota</taxon>
        <taxon>Synergistia</taxon>
        <taxon>Synergistales</taxon>
        <taxon>Dethiosulfovibrionaceae</taxon>
        <taxon>Dethiosulfovibrio</taxon>
    </lineage>
</organism>
<dbReference type="EMBL" id="ABTR02000001">
    <property type="protein sequence ID" value="EFC90715.1"/>
    <property type="molecule type" value="Genomic_DNA"/>
</dbReference>